<keyword evidence="4" id="KW-0472">Membrane</keyword>
<dbReference type="PANTHER" id="PTHR32089:SF119">
    <property type="entry name" value="METHYL-ACCEPTING CHEMOTAXIS PROTEIN CTPL"/>
    <property type="match status" value="1"/>
</dbReference>
<evidence type="ECO:0000256" key="4">
    <source>
        <dbReference type="ARBA" id="ARBA00023136"/>
    </source>
</evidence>
<feature type="domain" description="Methyl-accepting transducer" evidence="9">
    <location>
        <begin position="79"/>
        <end position="301"/>
    </location>
</feature>
<dbReference type="RefSeq" id="WP_264844408.1">
    <property type="nucleotide sequence ID" value="NZ_AP025628.1"/>
</dbReference>
<dbReference type="GO" id="GO:0004888">
    <property type="term" value="F:transmembrane signaling receptor activity"/>
    <property type="evidence" value="ECO:0007669"/>
    <property type="project" value="InterPro"/>
</dbReference>
<comment type="subcellular location">
    <subcellularLocation>
        <location evidence="1">Membrane</location>
        <topology evidence="1">Multi-pass membrane protein</topology>
    </subcellularLocation>
</comment>
<comment type="similarity">
    <text evidence="6">Belongs to the methyl-accepting chemotaxis (MCP) protein family.</text>
</comment>
<evidence type="ECO:0000256" key="7">
    <source>
        <dbReference type="PROSITE-ProRule" id="PRU00284"/>
    </source>
</evidence>
<evidence type="ECO:0000313" key="11">
    <source>
        <dbReference type="Proteomes" id="UP001163687"/>
    </source>
</evidence>
<accession>A0AA35G7S6</accession>
<dbReference type="Gene3D" id="1.20.120.30">
    <property type="entry name" value="Aspartate receptor, ligand-binding domain"/>
    <property type="match status" value="1"/>
</dbReference>
<evidence type="ECO:0000256" key="1">
    <source>
        <dbReference type="ARBA" id="ARBA00004141"/>
    </source>
</evidence>
<dbReference type="GO" id="GO:0007165">
    <property type="term" value="P:signal transduction"/>
    <property type="evidence" value="ECO:0007669"/>
    <property type="project" value="UniProtKB-KW"/>
</dbReference>
<dbReference type="Proteomes" id="UP001163687">
    <property type="component" value="Chromosome"/>
</dbReference>
<evidence type="ECO:0000256" key="8">
    <source>
        <dbReference type="SAM" id="Coils"/>
    </source>
</evidence>
<gene>
    <name evidence="10" type="ORF">caldi_14710</name>
</gene>
<organism evidence="10 11">
    <name type="scientific">Caldinitratiruptor microaerophilus</name>
    <dbReference type="NCBI Taxonomy" id="671077"/>
    <lineage>
        <taxon>Bacteria</taxon>
        <taxon>Bacillati</taxon>
        <taxon>Bacillota</taxon>
        <taxon>Clostridia</taxon>
        <taxon>Eubacteriales</taxon>
        <taxon>Symbiobacteriaceae</taxon>
        <taxon>Caldinitratiruptor</taxon>
    </lineage>
</organism>
<sequence length="469" mass="49498">MAEPVPLSGRAAAPPSDLAGVLALLGAGDIAGAVEGAARLPPHEAEAVRALARALNERFVVAARAVSGTVLTGATQLLASEDLAQETRRQAEDIARLSGAAEGLTASFAEVARAVDAASAGARDSLRQVAIGRDRVQGALRALRELSDTFAEVQERVRALEAEVGQVECVLDVIRRVADQTHLLAFNATIEAARAGEAGRGFAVVAAEVRRLSESARRALRQASGTVERIRQGTGELVAVAAGVARRAAEEATRADEAEEALRQIAAITEKAADELGRVARVTGEQARAVDDMAVALQGVSASTARIEGLAGTVAGAVAVLQRQMAGARKLLTRMSLTLTDDDVLELAKADHLLWTHRLHNLLAGRDRLRPEQILDPGACRLGRWLETCGPAFRSRDAFARLRVVHVRIHEVPRALITAWNAGRKAEARRLFDEVRTLSEELLALLGELQEAAATPGSPPPGTGIAPAR</sequence>
<dbReference type="KEGG" id="cmic:caldi_14710"/>
<reference evidence="10" key="1">
    <citation type="submission" date="2022-03" db="EMBL/GenBank/DDBJ databases">
        <title>Complete genome sequence of Caldinitratiruptor microaerophilus.</title>
        <authorList>
            <person name="Mukaiyama R."/>
            <person name="Nishiyama T."/>
            <person name="Ueda K."/>
        </authorList>
    </citation>
    <scope>NUCLEOTIDE SEQUENCE</scope>
    <source>
        <strain evidence="10">JCM 16183</strain>
    </source>
</reference>
<feature type="coiled-coil region" evidence="8">
    <location>
        <begin position="136"/>
        <end position="163"/>
    </location>
</feature>
<dbReference type="AlphaFoldDB" id="A0AA35G7S6"/>
<evidence type="ECO:0000313" key="10">
    <source>
        <dbReference type="EMBL" id="BDG60381.1"/>
    </source>
</evidence>
<evidence type="ECO:0000256" key="5">
    <source>
        <dbReference type="ARBA" id="ARBA00023224"/>
    </source>
</evidence>
<keyword evidence="5 7" id="KW-0807">Transducer</keyword>
<dbReference type="PANTHER" id="PTHR32089">
    <property type="entry name" value="METHYL-ACCEPTING CHEMOTAXIS PROTEIN MCPB"/>
    <property type="match status" value="1"/>
</dbReference>
<evidence type="ECO:0000256" key="6">
    <source>
        <dbReference type="ARBA" id="ARBA00029447"/>
    </source>
</evidence>
<dbReference type="SUPFAM" id="SSF58104">
    <property type="entry name" value="Methyl-accepting chemotaxis protein (MCP) signaling domain"/>
    <property type="match status" value="1"/>
</dbReference>
<dbReference type="Pfam" id="PF00015">
    <property type="entry name" value="MCPsignal"/>
    <property type="match status" value="1"/>
</dbReference>
<dbReference type="Pfam" id="PF13682">
    <property type="entry name" value="CZB"/>
    <property type="match status" value="1"/>
</dbReference>
<evidence type="ECO:0000256" key="3">
    <source>
        <dbReference type="ARBA" id="ARBA00022989"/>
    </source>
</evidence>
<dbReference type="PRINTS" id="PR00260">
    <property type="entry name" value="CHEMTRNSDUCR"/>
</dbReference>
<proteinExistence type="inferred from homology"/>
<dbReference type="SMART" id="SM00283">
    <property type="entry name" value="MA"/>
    <property type="match status" value="1"/>
</dbReference>
<evidence type="ECO:0000256" key="2">
    <source>
        <dbReference type="ARBA" id="ARBA00022692"/>
    </source>
</evidence>
<name>A0AA35G7S6_9FIRM</name>
<dbReference type="InterPro" id="IPR004090">
    <property type="entry name" value="Chemotax_Me-accpt_rcpt"/>
</dbReference>
<evidence type="ECO:0000259" key="9">
    <source>
        <dbReference type="PROSITE" id="PS50111"/>
    </source>
</evidence>
<dbReference type="GO" id="GO:0006935">
    <property type="term" value="P:chemotaxis"/>
    <property type="evidence" value="ECO:0007669"/>
    <property type="project" value="InterPro"/>
</dbReference>
<protein>
    <recommendedName>
        <fullName evidence="9">Methyl-accepting transducer domain-containing protein</fullName>
    </recommendedName>
</protein>
<keyword evidence="8" id="KW-0175">Coiled coil</keyword>
<keyword evidence="3" id="KW-1133">Transmembrane helix</keyword>
<dbReference type="PROSITE" id="PS50111">
    <property type="entry name" value="CHEMOTAXIS_TRANSDUC_2"/>
    <property type="match status" value="1"/>
</dbReference>
<dbReference type="Gene3D" id="1.10.287.950">
    <property type="entry name" value="Methyl-accepting chemotaxis protein"/>
    <property type="match status" value="1"/>
</dbReference>
<keyword evidence="11" id="KW-1185">Reference proteome</keyword>
<dbReference type="EMBL" id="AP025628">
    <property type="protein sequence ID" value="BDG60381.1"/>
    <property type="molecule type" value="Genomic_DNA"/>
</dbReference>
<dbReference type="InterPro" id="IPR025991">
    <property type="entry name" value="Chemoreceptor_zinc-bind_dom"/>
</dbReference>
<keyword evidence="2" id="KW-0812">Transmembrane</keyword>
<dbReference type="GO" id="GO:0016020">
    <property type="term" value="C:membrane"/>
    <property type="evidence" value="ECO:0007669"/>
    <property type="project" value="UniProtKB-SubCell"/>
</dbReference>
<dbReference type="InterPro" id="IPR004089">
    <property type="entry name" value="MCPsignal_dom"/>
</dbReference>